<name>A0A368L0R8_9BURK</name>
<dbReference type="AlphaFoldDB" id="A0A368L0R8"/>
<accession>A0A368L0R8</accession>
<evidence type="ECO:0000313" key="1">
    <source>
        <dbReference type="EMBL" id="RCS57140.1"/>
    </source>
</evidence>
<evidence type="ECO:0000313" key="2">
    <source>
        <dbReference type="Proteomes" id="UP000252357"/>
    </source>
</evidence>
<proteinExistence type="predicted"/>
<sequence>MRKANMSTLITLLFDRSICAFVQAPEHSLPPSLSFGSGVDAAIFLFIRRDRGAISVQCHP</sequence>
<dbReference type="Proteomes" id="UP000252357">
    <property type="component" value="Unassembled WGS sequence"/>
</dbReference>
<protein>
    <submittedName>
        <fullName evidence="1">Uncharacterized protein</fullName>
    </submittedName>
</protein>
<keyword evidence="2" id="KW-1185">Reference proteome</keyword>
<comment type="caution">
    <text evidence="1">The sequence shown here is derived from an EMBL/GenBank/DDBJ whole genome shotgun (WGS) entry which is preliminary data.</text>
</comment>
<dbReference type="EMBL" id="QPGB01000004">
    <property type="protein sequence ID" value="RCS57140.1"/>
    <property type="molecule type" value="Genomic_DNA"/>
</dbReference>
<gene>
    <name evidence="1" type="ORF">DU000_10075</name>
</gene>
<organism evidence="1 2">
    <name type="scientific">Parvibium lacunae</name>
    <dbReference type="NCBI Taxonomy" id="1888893"/>
    <lineage>
        <taxon>Bacteria</taxon>
        <taxon>Pseudomonadati</taxon>
        <taxon>Pseudomonadota</taxon>
        <taxon>Betaproteobacteria</taxon>
        <taxon>Burkholderiales</taxon>
        <taxon>Alcaligenaceae</taxon>
        <taxon>Parvibium</taxon>
    </lineage>
</organism>
<reference evidence="1 2" key="1">
    <citation type="journal article" date="2018" name="Int. J. Syst. Evol. Microbiol.">
        <title>Parvibium lacunae gen. nov., sp. nov., a new member of the family Alcaligenaceae isolated from a freshwater pond.</title>
        <authorList>
            <person name="Chen W.M."/>
            <person name="Xie P.B."/>
            <person name="Hsu M.Y."/>
            <person name="Sheu S.Y."/>
        </authorList>
    </citation>
    <scope>NUCLEOTIDE SEQUENCE [LARGE SCALE GENOMIC DNA]</scope>
    <source>
        <strain evidence="1 2">KMB9</strain>
    </source>
</reference>